<keyword evidence="1" id="KW-0175">Coiled coil</keyword>
<organism evidence="2 3">
    <name type="scientific">Mycoplasma zalophidermidis</name>
    <dbReference type="NCBI Taxonomy" id="398174"/>
    <lineage>
        <taxon>Bacteria</taxon>
        <taxon>Bacillati</taxon>
        <taxon>Mycoplasmatota</taxon>
        <taxon>Mollicutes</taxon>
        <taxon>Mycoplasmataceae</taxon>
        <taxon>Mycoplasma</taxon>
    </lineage>
</organism>
<protein>
    <submittedName>
        <fullName evidence="2">Relaxase MobL</fullName>
    </submittedName>
</protein>
<comment type="caution">
    <text evidence="2">The sequence shown here is derived from an EMBL/GenBank/DDBJ whole genome shotgun (WGS) entry which is preliminary data.</text>
</comment>
<gene>
    <name evidence="2" type="primary">mobL</name>
    <name evidence="2" type="ORF">KQ878_00885</name>
</gene>
<evidence type="ECO:0000313" key="2">
    <source>
        <dbReference type="EMBL" id="MBU4693441.1"/>
    </source>
</evidence>
<evidence type="ECO:0000256" key="1">
    <source>
        <dbReference type="SAM" id="Coils"/>
    </source>
</evidence>
<accession>A0ABS6DR94</accession>
<dbReference type="RefSeq" id="WP_216567757.1">
    <property type="nucleotide sequence ID" value="NZ_JAHMHK010000001.1"/>
</dbReference>
<evidence type="ECO:0000313" key="3">
    <source>
        <dbReference type="Proteomes" id="UP000812267"/>
    </source>
</evidence>
<dbReference type="EMBL" id="JAHMHK010000001">
    <property type="protein sequence ID" value="MBU4693441.1"/>
    <property type="molecule type" value="Genomic_DNA"/>
</dbReference>
<proteinExistence type="predicted"/>
<feature type="coiled-coil region" evidence="1">
    <location>
        <begin position="298"/>
        <end position="350"/>
    </location>
</feature>
<name>A0ABS6DR94_9MOLU</name>
<reference evidence="2" key="1">
    <citation type="submission" date="2021-06" db="EMBL/GenBank/DDBJ databases">
        <title>Novel Mycoplasma species detected in California sea lions (Zalophus californianus) from the USA.</title>
        <authorList>
            <person name="Volokhov D.V."/>
            <person name="Furtak V.A."/>
            <person name="Zagorodnyaya T.A."/>
        </authorList>
    </citation>
    <scope>NUCLEOTIDE SEQUENCE [LARGE SCALE GENOMIC DNA]</scope>
    <source>
        <strain evidence="2">CSL 4779</strain>
    </source>
</reference>
<sequence length="424" mass="50324">MVNSIYTNIQFAKNGVKKKQQKGQLEPHDYRFYKSGRHLQYISRKGAVYIQDDNKVRSDLEMEFNSSRQSFKSWLNSKTSEKVKSSKSGVYRLFGDARDINLDEEQKILNKLDEKQVIWEMIINPGDFGVENFCVDKFEWNELLSKNLTKLLKSNQLNPDNITGHWVIHANTEFPHIHLSFWEKSPRRLGANGELFYKTTGFINKQTLENFNKVMTNEITFNREYRNLNEIKSLVWDKRKHIKALAKLEAVFSDQELTSHVLNIQNQFKNAKNKSYVRATDDSKKSIWKIFDYMLNNNEELANQYSEYTNELNELKIQSMENDFNSKLKNDFLNKENDEFEKQLGNAIIKLCLDEKNIQLVLQNESYYDYESLNHYSDYKQNNLSSQKINWSWIMKKWEWEANGIHFKNKIAALKTYQKNVLKQ</sequence>
<keyword evidence="3" id="KW-1185">Reference proteome</keyword>
<dbReference type="Proteomes" id="UP000812267">
    <property type="component" value="Unassembled WGS sequence"/>
</dbReference>